<dbReference type="Gene3D" id="1.20.5.170">
    <property type="match status" value="1"/>
</dbReference>
<keyword evidence="9" id="KW-1185">Reference proteome</keyword>
<keyword evidence="4" id="KW-0539">Nucleus</keyword>
<evidence type="ECO:0000313" key="8">
    <source>
        <dbReference type="EMBL" id="EMD97117.1"/>
    </source>
</evidence>
<feature type="region of interest" description="Disordered" evidence="6">
    <location>
        <begin position="262"/>
        <end position="359"/>
    </location>
</feature>
<dbReference type="HOGENOM" id="CLU_515799_0_0_1"/>
<dbReference type="InterPro" id="IPR046347">
    <property type="entry name" value="bZIP_sf"/>
</dbReference>
<gene>
    <name evidence="8" type="ORF">COCHEDRAFT_1199897</name>
</gene>
<keyword evidence="2" id="KW-0805">Transcription regulation</keyword>
<evidence type="ECO:0000256" key="6">
    <source>
        <dbReference type="SAM" id="MobiDB-lite"/>
    </source>
</evidence>
<keyword evidence="3" id="KW-0804">Transcription</keyword>
<feature type="region of interest" description="Disordered" evidence="6">
    <location>
        <begin position="469"/>
        <end position="508"/>
    </location>
</feature>
<organism evidence="8 9">
    <name type="scientific">Cochliobolus heterostrophus (strain C5 / ATCC 48332 / race O)</name>
    <name type="common">Southern corn leaf blight fungus</name>
    <name type="synonym">Bipolaris maydis</name>
    <dbReference type="NCBI Taxonomy" id="701091"/>
    <lineage>
        <taxon>Eukaryota</taxon>
        <taxon>Fungi</taxon>
        <taxon>Dikarya</taxon>
        <taxon>Ascomycota</taxon>
        <taxon>Pezizomycotina</taxon>
        <taxon>Dothideomycetes</taxon>
        <taxon>Pleosporomycetidae</taxon>
        <taxon>Pleosporales</taxon>
        <taxon>Pleosporineae</taxon>
        <taxon>Pleosporaceae</taxon>
        <taxon>Bipolaris</taxon>
    </lineage>
</organism>
<dbReference type="eggNOG" id="KOG1414">
    <property type="taxonomic scope" value="Eukaryota"/>
</dbReference>
<reference evidence="8 9" key="1">
    <citation type="journal article" date="2012" name="PLoS Pathog.">
        <title>Diverse lifestyles and strategies of plant pathogenesis encoded in the genomes of eighteen Dothideomycetes fungi.</title>
        <authorList>
            <person name="Ohm R.A."/>
            <person name="Feau N."/>
            <person name="Henrissat B."/>
            <person name="Schoch C.L."/>
            <person name="Horwitz B.A."/>
            <person name="Barry K.W."/>
            <person name="Condon B.J."/>
            <person name="Copeland A.C."/>
            <person name="Dhillon B."/>
            <person name="Glaser F."/>
            <person name="Hesse C.N."/>
            <person name="Kosti I."/>
            <person name="LaButti K."/>
            <person name="Lindquist E.A."/>
            <person name="Lucas S."/>
            <person name="Salamov A.A."/>
            <person name="Bradshaw R.E."/>
            <person name="Ciuffetti L."/>
            <person name="Hamelin R.C."/>
            <person name="Kema G.H.J."/>
            <person name="Lawrence C."/>
            <person name="Scott J.A."/>
            <person name="Spatafora J.W."/>
            <person name="Turgeon B.G."/>
            <person name="de Wit P.J.G.M."/>
            <person name="Zhong S."/>
            <person name="Goodwin S.B."/>
            <person name="Grigoriev I.V."/>
        </authorList>
    </citation>
    <scope>NUCLEOTIDE SEQUENCE [LARGE SCALE GENOMIC DNA]</scope>
    <source>
        <strain evidence="9">C5 / ATCC 48332 / race O</strain>
    </source>
</reference>
<dbReference type="EMBL" id="KB445569">
    <property type="protein sequence ID" value="EMD97117.1"/>
    <property type="molecule type" value="Genomic_DNA"/>
</dbReference>
<comment type="subcellular location">
    <subcellularLocation>
        <location evidence="1">Nucleus</location>
    </subcellularLocation>
</comment>
<dbReference type="GO" id="GO:0003700">
    <property type="term" value="F:DNA-binding transcription factor activity"/>
    <property type="evidence" value="ECO:0007669"/>
    <property type="project" value="InterPro"/>
</dbReference>
<dbReference type="Pfam" id="PF00170">
    <property type="entry name" value="bZIP_1"/>
    <property type="match status" value="1"/>
</dbReference>
<evidence type="ECO:0000256" key="1">
    <source>
        <dbReference type="ARBA" id="ARBA00004123"/>
    </source>
</evidence>
<feature type="compositionally biased region" description="Low complexity" evidence="6">
    <location>
        <begin position="97"/>
        <end position="108"/>
    </location>
</feature>
<dbReference type="InterPro" id="IPR051027">
    <property type="entry name" value="bZIP_transcription_factors"/>
</dbReference>
<feature type="domain" description="BZIP" evidence="7">
    <location>
        <begin position="375"/>
        <end position="438"/>
    </location>
</feature>
<sequence length="528" mass="57727">MAGLYWPIVQGRGQRARCSGLDHSEQGSVRGDVNGTLRVNWLPGCLAALAQAGRAATEGRQRRAVPRGTGFGAVAGVAGVAGVATGNRDGPRHRRSPSPATSPAAQTPNHAPARCKQHQVPLLSLSQVPHVTKPPNCPIPISVPRPGSVAFWLYPLSTPCPSDSPTACSADIIATAFSPEPVLACSFHNQHQLPFAMTEIQQPHLDWAGDAFTALHPPGMSNQHHDKWSTAFSNTATMPTQAFSIPPSLLTHAALERYGQVTPPEEYSPTHPLRHDRESSIPVEQLRNETTPWPKKEPASLQMTPPEEPSPKRRRTTRQTLTNQDAAMLPSAPVPPQQETVEANPQPPKRKRGRPKSQPQMVEAYTADGYPFQVSSARQNHLEKNRVAAHKCRQRKKEYINSLEGRAREFSAKNKMLKENVALLREEVLSLKNEVLRHAGCGFWAVDEYLARCAGGLLGMEVPASEMRHSISHPKSPHQSPAISVSHLTGQHTRERSMTSMTSADTDDLGGLELLKDFTDEDMDDMGM</sequence>
<evidence type="ECO:0000256" key="5">
    <source>
        <dbReference type="SAM" id="Coils"/>
    </source>
</evidence>
<dbReference type="SUPFAM" id="SSF57959">
    <property type="entry name" value="Leucine zipper domain"/>
    <property type="match status" value="1"/>
</dbReference>
<evidence type="ECO:0000256" key="4">
    <source>
        <dbReference type="ARBA" id="ARBA00023242"/>
    </source>
</evidence>
<proteinExistence type="predicted"/>
<evidence type="ECO:0000313" key="9">
    <source>
        <dbReference type="Proteomes" id="UP000016936"/>
    </source>
</evidence>
<evidence type="ECO:0000259" key="7">
    <source>
        <dbReference type="PROSITE" id="PS50217"/>
    </source>
</evidence>
<feature type="coiled-coil region" evidence="5">
    <location>
        <begin position="400"/>
        <end position="434"/>
    </location>
</feature>
<accession>M2VAZ0</accession>
<evidence type="ECO:0000256" key="2">
    <source>
        <dbReference type="ARBA" id="ARBA00023015"/>
    </source>
</evidence>
<dbReference type="PANTHER" id="PTHR19304">
    <property type="entry name" value="CYCLIC-AMP RESPONSE ELEMENT BINDING PROTEIN"/>
    <property type="match status" value="1"/>
</dbReference>
<dbReference type="InterPro" id="IPR004827">
    <property type="entry name" value="bZIP"/>
</dbReference>
<feature type="region of interest" description="Disordered" evidence="6">
    <location>
        <begin position="83"/>
        <end position="116"/>
    </location>
</feature>
<dbReference type="SMART" id="SM00338">
    <property type="entry name" value="BRLZ"/>
    <property type="match status" value="1"/>
</dbReference>
<dbReference type="PROSITE" id="PS50217">
    <property type="entry name" value="BZIP"/>
    <property type="match status" value="1"/>
</dbReference>
<protein>
    <recommendedName>
        <fullName evidence="7">BZIP domain-containing protein</fullName>
    </recommendedName>
</protein>
<dbReference type="GO" id="GO:0005634">
    <property type="term" value="C:nucleus"/>
    <property type="evidence" value="ECO:0007669"/>
    <property type="project" value="UniProtKB-SubCell"/>
</dbReference>
<name>M2VAZ0_COCH5</name>
<dbReference type="CDD" id="cd14687">
    <property type="entry name" value="bZIP_ATF2"/>
    <property type="match status" value="1"/>
</dbReference>
<dbReference type="STRING" id="701091.M2VAZ0"/>
<reference evidence="9" key="2">
    <citation type="journal article" date="2013" name="PLoS Genet.">
        <title>Comparative genome structure, secondary metabolite, and effector coding capacity across Cochliobolus pathogens.</title>
        <authorList>
            <person name="Condon B.J."/>
            <person name="Leng Y."/>
            <person name="Wu D."/>
            <person name="Bushley K.E."/>
            <person name="Ohm R.A."/>
            <person name="Otillar R."/>
            <person name="Martin J."/>
            <person name="Schackwitz W."/>
            <person name="Grimwood J."/>
            <person name="MohdZainudin N."/>
            <person name="Xue C."/>
            <person name="Wang R."/>
            <person name="Manning V.A."/>
            <person name="Dhillon B."/>
            <person name="Tu Z.J."/>
            <person name="Steffenson B.J."/>
            <person name="Salamov A."/>
            <person name="Sun H."/>
            <person name="Lowry S."/>
            <person name="LaButti K."/>
            <person name="Han J."/>
            <person name="Copeland A."/>
            <person name="Lindquist E."/>
            <person name="Barry K."/>
            <person name="Schmutz J."/>
            <person name="Baker S.E."/>
            <person name="Ciuffetti L.M."/>
            <person name="Grigoriev I.V."/>
            <person name="Zhong S."/>
            <person name="Turgeon B.G."/>
        </authorList>
    </citation>
    <scope>NUCLEOTIDE SEQUENCE [LARGE SCALE GENOMIC DNA]</scope>
    <source>
        <strain evidence="9">C5 / ATCC 48332 / race O</strain>
    </source>
</reference>
<dbReference type="Proteomes" id="UP000016936">
    <property type="component" value="Unassembled WGS sequence"/>
</dbReference>
<dbReference type="AlphaFoldDB" id="M2VAZ0"/>
<feature type="compositionally biased region" description="Polar residues" evidence="6">
    <location>
        <begin position="477"/>
        <end position="491"/>
    </location>
</feature>
<dbReference type="OrthoDB" id="295274at2759"/>
<keyword evidence="5" id="KW-0175">Coiled coil</keyword>
<evidence type="ECO:0000256" key="3">
    <source>
        <dbReference type="ARBA" id="ARBA00023163"/>
    </source>
</evidence>